<evidence type="ECO:0000256" key="4">
    <source>
        <dbReference type="ARBA" id="ARBA00047684"/>
    </source>
</evidence>
<comment type="pathway">
    <text evidence="5">Nitrogen metabolism; (S)-allantoin degradation.</text>
</comment>
<dbReference type="EMBL" id="JAVDWE010000018">
    <property type="protein sequence ID" value="MDR7097008.1"/>
    <property type="molecule type" value="Genomic_DNA"/>
</dbReference>
<dbReference type="Gene3D" id="2.60.120.480">
    <property type="entry name" value="Ureidoglycolate hydrolase"/>
    <property type="match status" value="1"/>
</dbReference>
<evidence type="ECO:0000313" key="7">
    <source>
        <dbReference type="Proteomes" id="UP001265550"/>
    </source>
</evidence>
<dbReference type="EC" id="4.3.2.3" evidence="5"/>
<dbReference type="PIRSF" id="PIRSF017306">
    <property type="entry name" value="Ureidogly_hydro"/>
    <property type="match status" value="1"/>
</dbReference>
<evidence type="ECO:0000256" key="2">
    <source>
        <dbReference type="ARBA" id="ARBA00022631"/>
    </source>
</evidence>
<keyword evidence="3 5" id="KW-0456">Lyase</keyword>
<dbReference type="PANTHER" id="PTHR21221">
    <property type="entry name" value="UREIDOGLYCOLATE HYDROLASE"/>
    <property type="match status" value="1"/>
</dbReference>
<comment type="subunit">
    <text evidence="1 5">Homodimer.</text>
</comment>
<evidence type="ECO:0000313" key="6">
    <source>
        <dbReference type="EMBL" id="MDR7097008.1"/>
    </source>
</evidence>
<comment type="function">
    <text evidence="5">Catalyzes the catabolism of the allantoin degradation intermediate (S)-ureidoglycolate, generating urea and glyoxylate. Involved in the utilization of allantoin as nitrogen source.</text>
</comment>
<evidence type="ECO:0000256" key="3">
    <source>
        <dbReference type="ARBA" id="ARBA00023239"/>
    </source>
</evidence>
<dbReference type="PANTHER" id="PTHR21221:SF1">
    <property type="entry name" value="UREIDOGLYCOLATE LYASE"/>
    <property type="match status" value="1"/>
</dbReference>
<protein>
    <recommendedName>
        <fullName evidence="5">Ureidoglycolate lyase</fullName>
        <ecNumber evidence="5">4.3.2.3</ecNumber>
    </recommendedName>
    <alternativeName>
        <fullName evidence="5">Ureidoglycolatase</fullName>
    </alternativeName>
</protein>
<dbReference type="Proteomes" id="UP001265550">
    <property type="component" value="Unassembled WGS sequence"/>
</dbReference>
<comment type="catalytic activity">
    <reaction evidence="4 5">
        <text>(S)-ureidoglycolate = urea + glyoxylate</text>
        <dbReference type="Rhea" id="RHEA:11304"/>
        <dbReference type="ChEBI" id="CHEBI:16199"/>
        <dbReference type="ChEBI" id="CHEBI:36655"/>
        <dbReference type="ChEBI" id="CHEBI:57296"/>
        <dbReference type="EC" id="4.3.2.3"/>
    </reaction>
</comment>
<gene>
    <name evidence="5" type="primary">allA</name>
    <name evidence="6" type="ORF">J2X09_004777</name>
</gene>
<evidence type="ECO:0000256" key="5">
    <source>
        <dbReference type="HAMAP-Rule" id="MF_00616"/>
    </source>
</evidence>
<keyword evidence="2 5" id="KW-0659">Purine metabolism</keyword>
<dbReference type="InterPro" id="IPR011051">
    <property type="entry name" value="RmlC_Cupin_sf"/>
</dbReference>
<dbReference type="InterPro" id="IPR023525">
    <property type="entry name" value="Ureidogly_lyase_bac"/>
</dbReference>
<keyword evidence="7" id="KW-1185">Reference proteome</keyword>
<dbReference type="InterPro" id="IPR024060">
    <property type="entry name" value="Ureidoglycolate_lyase_dom_sf"/>
</dbReference>
<comment type="similarity">
    <text evidence="5">Belongs to the ureidoglycolate lyase family.</text>
</comment>
<comment type="cofactor">
    <cofactor evidence="5">
        <name>Ni(2+)</name>
        <dbReference type="ChEBI" id="CHEBI:49786"/>
    </cofactor>
</comment>
<dbReference type="CDD" id="cd20298">
    <property type="entry name" value="cupin_UAH"/>
    <property type="match status" value="1"/>
</dbReference>
<accession>A0ABU1VHP9</accession>
<comment type="caution">
    <text evidence="6">The sequence shown here is derived from an EMBL/GenBank/DDBJ whole genome shotgun (WGS) entry which is preliminary data.</text>
</comment>
<reference evidence="6 7" key="1">
    <citation type="submission" date="2023-07" db="EMBL/GenBank/DDBJ databases">
        <title>Sorghum-associated microbial communities from plants grown in Nebraska, USA.</title>
        <authorList>
            <person name="Schachtman D."/>
        </authorList>
    </citation>
    <scope>NUCLEOTIDE SEQUENCE [LARGE SCALE GENOMIC DNA]</scope>
    <source>
        <strain evidence="6 7">BE240</strain>
    </source>
</reference>
<sequence>MNLLQARPLTKEVFAPFGQVIELDGARQFDINGGTTRRFHDLAAIDALADGGRPIVNLFRAQPRSLPLRLSLMERHPLGSQAFIPLTTRPYVVVVAPDAGGRPGPLQAFITQGWQGVNYGRNVWHHPLLALGEISDFVVVDRGGEGRNLEESPLAGEVEVRW</sequence>
<evidence type="ECO:0000256" key="1">
    <source>
        <dbReference type="ARBA" id="ARBA00011738"/>
    </source>
</evidence>
<proteinExistence type="inferred from homology"/>
<dbReference type="NCBIfam" id="NF009932">
    <property type="entry name" value="PRK13395.1"/>
    <property type="match status" value="1"/>
</dbReference>
<dbReference type="InterPro" id="IPR047233">
    <property type="entry name" value="UAH_cupin"/>
</dbReference>
<name>A0ABU1VHP9_9BURK</name>
<dbReference type="RefSeq" id="WP_204735301.1">
    <property type="nucleotide sequence ID" value="NZ_JAVDWE010000018.1"/>
</dbReference>
<organism evidence="6 7">
    <name type="scientific">Hydrogenophaga laconesensis</name>
    <dbReference type="NCBI Taxonomy" id="1805971"/>
    <lineage>
        <taxon>Bacteria</taxon>
        <taxon>Pseudomonadati</taxon>
        <taxon>Pseudomonadota</taxon>
        <taxon>Betaproteobacteria</taxon>
        <taxon>Burkholderiales</taxon>
        <taxon>Comamonadaceae</taxon>
        <taxon>Hydrogenophaga</taxon>
    </lineage>
</organism>
<dbReference type="Pfam" id="PF04115">
    <property type="entry name" value="Ureidogly_lyase"/>
    <property type="match status" value="1"/>
</dbReference>
<dbReference type="HAMAP" id="MF_00616">
    <property type="entry name" value="Ureidogly_lyase"/>
    <property type="match status" value="1"/>
</dbReference>
<dbReference type="InterPro" id="IPR007247">
    <property type="entry name" value="Ureidogly_lyase"/>
</dbReference>
<dbReference type="GO" id="GO:0050385">
    <property type="term" value="F:ureidoglycolate lyase activity"/>
    <property type="evidence" value="ECO:0007669"/>
    <property type="project" value="UniProtKB-EC"/>
</dbReference>
<dbReference type="SUPFAM" id="SSF51182">
    <property type="entry name" value="RmlC-like cupins"/>
    <property type="match status" value="1"/>
</dbReference>